<dbReference type="Pfam" id="PF00067">
    <property type="entry name" value="p450"/>
    <property type="match status" value="1"/>
</dbReference>
<dbReference type="EMBL" id="JARK01001401">
    <property type="protein sequence ID" value="EYC08565.1"/>
    <property type="molecule type" value="Genomic_DNA"/>
</dbReference>
<dbReference type="GO" id="GO:0016705">
    <property type="term" value="F:oxidoreductase activity, acting on paired donors, with incorporation or reduction of molecular oxygen"/>
    <property type="evidence" value="ECO:0007669"/>
    <property type="project" value="InterPro"/>
</dbReference>
<dbReference type="PANTHER" id="PTHR24279">
    <property type="entry name" value="CYTOCHROME P450"/>
    <property type="match status" value="1"/>
</dbReference>
<evidence type="ECO:0000313" key="10">
    <source>
        <dbReference type="EMBL" id="EYC08565.1"/>
    </source>
</evidence>
<dbReference type="Gene3D" id="1.10.630.10">
    <property type="entry name" value="Cytochrome P450"/>
    <property type="match status" value="1"/>
</dbReference>
<dbReference type="PROSITE" id="PS00086">
    <property type="entry name" value="CYTOCHROME_P450"/>
    <property type="match status" value="1"/>
</dbReference>
<proteinExistence type="inferred from homology"/>
<feature type="binding site" description="axial binding residue" evidence="8">
    <location>
        <position position="519"/>
    </location>
    <ligand>
        <name>heme</name>
        <dbReference type="ChEBI" id="CHEBI:30413"/>
    </ligand>
    <ligandPart>
        <name>Fe</name>
        <dbReference type="ChEBI" id="CHEBI:18248"/>
    </ligandPart>
</feature>
<gene>
    <name evidence="10" type="primary">Acey_s0065.g3618</name>
    <name evidence="10" type="ORF">Y032_0065g3618</name>
</gene>
<dbReference type="InterPro" id="IPR036396">
    <property type="entry name" value="Cyt_P450_sf"/>
</dbReference>
<keyword evidence="5 9" id="KW-0560">Oxidoreductase</keyword>
<dbReference type="InterPro" id="IPR002401">
    <property type="entry name" value="Cyt_P450_E_grp-I"/>
</dbReference>
<reference evidence="11" key="1">
    <citation type="journal article" date="2015" name="Nat. Genet.">
        <title>The genome and transcriptome of the zoonotic hookworm Ancylostoma ceylanicum identify infection-specific gene families.</title>
        <authorList>
            <person name="Schwarz E.M."/>
            <person name="Hu Y."/>
            <person name="Antoshechkin I."/>
            <person name="Miller M.M."/>
            <person name="Sternberg P.W."/>
            <person name="Aroian R.V."/>
        </authorList>
    </citation>
    <scope>NUCLEOTIDE SEQUENCE</scope>
    <source>
        <strain evidence="11">HY135</strain>
    </source>
</reference>
<name>A0A016U0H5_9BILA</name>
<evidence type="ECO:0000256" key="6">
    <source>
        <dbReference type="ARBA" id="ARBA00023004"/>
    </source>
</evidence>
<dbReference type="PRINTS" id="PR00463">
    <property type="entry name" value="EP450I"/>
</dbReference>
<evidence type="ECO:0000256" key="9">
    <source>
        <dbReference type="RuleBase" id="RU000461"/>
    </source>
</evidence>
<dbReference type="Proteomes" id="UP000024635">
    <property type="component" value="Unassembled WGS sequence"/>
</dbReference>
<dbReference type="STRING" id="53326.A0A016U0H5"/>
<evidence type="ECO:0000256" key="1">
    <source>
        <dbReference type="ARBA" id="ARBA00001971"/>
    </source>
</evidence>
<dbReference type="GO" id="GO:0004497">
    <property type="term" value="F:monooxygenase activity"/>
    <property type="evidence" value="ECO:0007669"/>
    <property type="project" value="UniProtKB-KW"/>
</dbReference>
<keyword evidence="11" id="KW-1185">Reference proteome</keyword>
<keyword evidence="6 8" id="KW-0408">Iron</keyword>
<dbReference type="GO" id="GO:0020037">
    <property type="term" value="F:heme binding"/>
    <property type="evidence" value="ECO:0007669"/>
    <property type="project" value="InterPro"/>
</dbReference>
<dbReference type="InterPro" id="IPR001128">
    <property type="entry name" value="Cyt_P450"/>
</dbReference>
<evidence type="ECO:0000256" key="2">
    <source>
        <dbReference type="ARBA" id="ARBA00010617"/>
    </source>
</evidence>
<dbReference type="InterPro" id="IPR050479">
    <property type="entry name" value="CYP11_CYP27_families"/>
</dbReference>
<keyword evidence="3 8" id="KW-0349">Heme</keyword>
<evidence type="ECO:0008006" key="12">
    <source>
        <dbReference type="Google" id="ProtNLM"/>
    </source>
</evidence>
<comment type="caution">
    <text evidence="10">The sequence shown here is derived from an EMBL/GenBank/DDBJ whole genome shotgun (WGS) entry which is preliminary data.</text>
</comment>
<keyword evidence="4 8" id="KW-0479">Metal-binding</keyword>
<evidence type="ECO:0000256" key="8">
    <source>
        <dbReference type="PIRSR" id="PIRSR602401-1"/>
    </source>
</evidence>
<sequence>MKMTPTWVLIVYGVVDPEMPRDGLLTISFQNPVRPLTPLHFIPLLSQCLAVMKRSASAVASTVASSACPVAGVSANAKAKCARPFEEIPGPTISSRLFGKNRVLFRSRHSIAHYYDWLVDLHKRYGPIVRVNQGFGRGYVVHVFDPGEFLHQFSALLRNASQLPEDSRQVFASDGRQPFIVPLQETTQRYREIKGMNPGLGNLNGDEWYRLRSSIQQVMMRPQAVQKYLPYTNEVAAALVDHIRGESVRNNGNVDMRKVAGRWALDSAGLTVFEKRLGALNDRIDWADMLVDLNKSIFQLSAELRFAFPFYRYFSTPKWRKMVELEDEFYREANLLIDDAINKLRGSSQSEEEMKFASLLINRKELNVKDVAIILLSMFSDGLSTTAPMLVYNLYNIASSPNVQDELREEVNTVTKRHKEITPSDLSHLPFLRACIKETFRLFPIGTEISRIPQKDLVLSGYHVPAGTPVDVNTNVLMRSATLFDDPLSFRPTRWLRDGSRPDSHPFSFLPFGFGPRMCAGRRFAEQDLQVTLCRLVQHFRISHHHSPIEQTYETLLLPKGCCDFHFDQM</sequence>
<evidence type="ECO:0000313" key="11">
    <source>
        <dbReference type="Proteomes" id="UP000024635"/>
    </source>
</evidence>
<evidence type="ECO:0000256" key="3">
    <source>
        <dbReference type="ARBA" id="ARBA00022617"/>
    </source>
</evidence>
<dbReference type="PRINTS" id="PR00385">
    <property type="entry name" value="P450"/>
</dbReference>
<dbReference type="InterPro" id="IPR017972">
    <property type="entry name" value="Cyt_P450_CS"/>
</dbReference>
<comment type="similarity">
    <text evidence="2 9">Belongs to the cytochrome P450 family.</text>
</comment>
<dbReference type="OrthoDB" id="3945418at2759"/>
<keyword evidence="7 9" id="KW-0503">Monooxygenase</keyword>
<organism evidence="10 11">
    <name type="scientific">Ancylostoma ceylanicum</name>
    <dbReference type="NCBI Taxonomy" id="53326"/>
    <lineage>
        <taxon>Eukaryota</taxon>
        <taxon>Metazoa</taxon>
        <taxon>Ecdysozoa</taxon>
        <taxon>Nematoda</taxon>
        <taxon>Chromadorea</taxon>
        <taxon>Rhabditida</taxon>
        <taxon>Rhabditina</taxon>
        <taxon>Rhabditomorpha</taxon>
        <taxon>Strongyloidea</taxon>
        <taxon>Ancylostomatidae</taxon>
        <taxon>Ancylostomatinae</taxon>
        <taxon>Ancylostoma</taxon>
    </lineage>
</organism>
<dbReference type="AlphaFoldDB" id="A0A016U0H5"/>
<comment type="cofactor">
    <cofactor evidence="1 8">
        <name>heme</name>
        <dbReference type="ChEBI" id="CHEBI:30413"/>
    </cofactor>
</comment>
<dbReference type="CDD" id="cd11054">
    <property type="entry name" value="CYP24A1-like"/>
    <property type="match status" value="1"/>
</dbReference>
<evidence type="ECO:0000256" key="4">
    <source>
        <dbReference type="ARBA" id="ARBA00022723"/>
    </source>
</evidence>
<dbReference type="PANTHER" id="PTHR24279:SF120">
    <property type="entry name" value="CYTOCHROME P450"/>
    <property type="match status" value="1"/>
</dbReference>
<evidence type="ECO:0000256" key="7">
    <source>
        <dbReference type="ARBA" id="ARBA00023033"/>
    </source>
</evidence>
<dbReference type="GO" id="GO:0005506">
    <property type="term" value="F:iron ion binding"/>
    <property type="evidence" value="ECO:0007669"/>
    <property type="project" value="InterPro"/>
</dbReference>
<dbReference type="SUPFAM" id="SSF48264">
    <property type="entry name" value="Cytochrome P450"/>
    <property type="match status" value="1"/>
</dbReference>
<evidence type="ECO:0000256" key="5">
    <source>
        <dbReference type="ARBA" id="ARBA00023002"/>
    </source>
</evidence>
<accession>A0A016U0H5</accession>
<protein>
    <recommendedName>
        <fullName evidence="12">Unspecific monooxygenase</fullName>
    </recommendedName>
</protein>